<dbReference type="Proteomes" id="UP000054359">
    <property type="component" value="Unassembled WGS sequence"/>
</dbReference>
<dbReference type="InterPro" id="IPR037789">
    <property type="entry name" value="FIP_classI"/>
</dbReference>
<feature type="non-terminal residue" evidence="1">
    <location>
        <position position="1"/>
    </location>
</feature>
<reference evidence="1 2" key="1">
    <citation type="submission" date="2013-11" db="EMBL/GenBank/DDBJ databases">
        <title>Genome sequencing of Stegodyphus mimosarum.</title>
        <authorList>
            <person name="Bechsgaard J."/>
        </authorList>
    </citation>
    <scope>NUCLEOTIDE SEQUENCE [LARGE SCALE GENOMIC DNA]</scope>
</reference>
<dbReference type="GO" id="GO:0045055">
    <property type="term" value="P:regulated exocytosis"/>
    <property type="evidence" value="ECO:0007669"/>
    <property type="project" value="TreeGrafter"/>
</dbReference>
<dbReference type="InterPro" id="IPR035892">
    <property type="entry name" value="C2_domain_sf"/>
</dbReference>
<accession>A0A087SXS7</accession>
<proteinExistence type="predicted"/>
<dbReference type="Gene3D" id="2.60.40.150">
    <property type="entry name" value="C2 domain"/>
    <property type="match status" value="1"/>
</dbReference>
<sequence>TLIGRDSDVILTVFHRNVLGLDEFLGHTAISLRGIESFDRPFTKWYPLKGKAGKSDDKQRGDLEVCIAFIVRRCSDTQSLNDLSFKKRRNSIKNIA</sequence>
<dbReference type="EMBL" id="KK112442">
    <property type="protein sequence ID" value="KFM57666.1"/>
    <property type="molecule type" value="Genomic_DNA"/>
</dbReference>
<keyword evidence="2" id="KW-1185">Reference proteome</keyword>
<dbReference type="OrthoDB" id="6423186at2759"/>
<name>A0A087SXS7_STEMI</name>
<dbReference type="SUPFAM" id="SSF49562">
    <property type="entry name" value="C2 domain (Calcium/lipid-binding domain, CaLB)"/>
    <property type="match status" value="1"/>
</dbReference>
<dbReference type="AlphaFoldDB" id="A0A087SXS7"/>
<protein>
    <submittedName>
        <fullName evidence="1">Rab11 family-interacting protein 1</fullName>
    </submittedName>
</protein>
<dbReference type="GO" id="GO:0031267">
    <property type="term" value="F:small GTPase binding"/>
    <property type="evidence" value="ECO:0007669"/>
    <property type="project" value="InterPro"/>
</dbReference>
<feature type="non-terminal residue" evidence="1">
    <location>
        <position position="96"/>
    </location>
</feature>
<dbReference type="PANTHER" id="PTHR15746">
    <property type="entry name" value="RAB11-RELATED"/>
    <property type="match status" value="1"/>
</dbReference>
<organism evidence="1 2">
    <name type="scientific">Stegodyphus mimosarum</name>
    <name type="common">African social velvet spider</name>
    <dbReference type="NCBI Taxonomy" id="407821"/>
    <lineage>
        <taxon>Eukaryota</taxon>
        <taxon>Metazoa</taxon>
        <taxon>Ecdysozoa</taxon>
        <taxon>Arthropoda</taxon>
        <taxon>Chelicerata</taxon>
        <taxon>Arachnida</taxon>
        <taxon>Araneae</taxon>
        <taxon>Araneomorphae</taxon>
        <taxon>Entelegynae</taxon>
        <taxon>Eresoidea</taxon>
        <taxon>Eresidae</taxon>
        <taxon>Stegodyphus</taxon>
    </lineage>
</organism>
<dbReference type="STRING" id="407821.A0A087SXS7"/>
<evidence type="ECO:0000313" key="2">
    <source>
        <dbReference type="Proteomes" id="UP000054359"/>
    </source>
</evidence>
<dbReference type="PANTHER" id="PTHR15746:SF23">
    <property type="entry name" value="RAB11 INTERACTING PROTEIN, ISOFORM A"/>
    <property type="match status" value="1"/>
</dbReference>
<gene>
    <name evidence="1" type="ORF">X975_19087</name>
</gene>
<evidence type="ECO:0000313" key="1">
    <source>
        <dbReference type="EMBL" id="KFM57666.1"/>
    </source>
</evidence>